<feature type="domain" description="Helicase ATP-binding" evidence="5">
    <location>
        <begin position="143"/>
        <end position="333"/>
    </location>
</feature>
<feature type="domain" description="Helicase C-terminal" evidence="6">
    <location>
        <begin position="361"/>
        <end position="511"/>
    </location>
</feature>
<dbReference type="PANTHER" id="PTHR47960">
    <property type="entry name" value="DEAD-BOX ATP-DEPENDENT RNA HELICASE 50"/>
    <property type="match status" value="1"/>
</dbReference>
<dbReference type="Pfam" id="PF00270">
    <property type="entry name" value="DEAD"/>
    <property type="match status" value="1"/>
</dbReference>
<dbReference type="Proteomes" id="UP001607302">
    <property type="component" value="Unassembled WGS sequence"/>
</dbReference>
<keyword evidence="4" id="KW-0067">ATP-binding</keyword>
<dbReference type="EMBL" id="JAUDFV010000020">
    <property type="protein sequence ID" value="KAL2740259.1"/>
    <property type="molecule type" value="Genomic_DNA"/>
</dbReference>
<dbReference type="InterPro" id="IPR011545">
    <property type="entry name" value="DEAD/DEAH_box_helicase_dom"/>
</dbReference>
<dbReference type="SUPFAM" id="SSF52540">
    <property type="entry name" value="P-loop containing nucleoside triphosphate hydrolases"/>
    <property type="match status" value="1"/>
</dbReference>
<keyword evidence="3 7" id="KW-0347">Helicase</keyword>
<comment type="caution">
    <text evidence="7">The sequence shown here is derived from an EMBL/GenBank/DDBJ whole genome shotgun (WGS) entry which is preliminary data.</text>
</comment>
<evidence type="ECO:0000256" key="3">
    <source>
        <dbReference type="ARBA" id="ARBA00022806"/>
    </source>
</evidence>
<dbReference type="Gene3D" id="3.40.50.300">
    <property type="entry name" value="P-loop containing nucleotide triphosphate hydrolases"/>
    <property type="match status" value="2"/>
</dbReference>
<keyword evidence="2" id="KW-0378">Hydrolase</keyword>
<evidence type="ECO:0000256" key="4">
    <source>
        <dbReference type="ARBA" id="ARBA00022840"/>
    </source>
</evidence>
<dbReference type="GO" id="GO:0016787">
    <property type="term" value="F:hydrolase activity"/>
    <property type="evidence" value="ECO:0007669"/>
    <property type="project" value="UniProtKB-KW"/>
</dbReference>
<reference evidence="7 8" key="1">
    <citation type="journal article" date="2024" name="Ann. Entomol. Soc. Am.">
        <title>Genomic analyses of the southern and eastern yellowjacket wasps (Hymenoptera: Vespidae) reveal evolutionary signatures of social life.</title>
        <authorList>
            <person name="Catto M.A."/>
            <person name="Caine P.B."/>
            <person name="Orr S.E."/>
            <person name="Hunt B.G."/>
            <person name="Goodisman M.A.D."/>
        </authorList>
    </citation>
    <scope>NUCLEOTIDE SEQUENCE [LARGE SCALE GENOMIC DNA]</scope>
    <source>
        <strain evidence="7">233</strain>
        <tissue evidence="7">Head and thorax</tissue>
    </source>
</reference>
<evidence type="ECO:0000313" key="7">
    <source>
        <dbReference type="EMBL" id="KAL2740259.1"/>
    </source>
</evidence>
<dbReference type="InterPro" id="IPR001650">
    <property type="entry name" value="Helicase_C-like"/>
</dbReference>
<evidence type="ECO:0000256" key="1">
    <source>
        <dbReference type="ARBA" id="ARBA00022741"/>
    </source>
</evidence>
<dbReference type="AlphaFoldDB" id="A0ABD2C5D8"/>
<accession>A0ABD2C5D8</accession>
<proteinExistence type="predicted"/>
<dbReference type="GO" id="GO:0004386">
    <property type="term" value="F:helicase activity"/>
    <property type="evidence" value="ECO:0007669"/>
    <property type="project" value="UniProtKB-KW"/>
</dbReference>
<keyword evidence="1" id="KW-0547">Nucleotide-binding</keyword>
<dbReference type="Pfam" id="PF00271">
    <property type="entry name" value="Helicase_C"/>
    <property type="match status" value="1"/>
</dbReference>
<name>A0ABD2C5D8_VESSQ</name>
<dbReference type="SMART" id="SM00487">
    <property type="entry name" value="DEXDc"/>
    <property type="match status" value="1"/>
</dbReference>
<dbReference type="CDD" id="cd18787">
    <property type="entry name" value="SF2_C_DEAD"/>
    <property type="match status" value="1"/>
</dbReference>
<dbReference type="SMART" id="SM00490">
    <property type="entry name" value="HELICc"/>
    <property type="match status" value="1"/>
</dbReference>
<gene>
    <name evidence="7" type="ORF">V1478_000400</name>
</gene>
<dbReference type="GO" id="GO:0005524">
    <property type="term" value="F:ATP binding"/>
    <property type="evidence" value="ECO:0007669"/>
    <property type="project" value="UniProtKB-KW"/>
</dbReference>
<evidence type="ECO:0000259" key="5">
    <source>
        <dbReference type="PROSITE" id="PS51192"/>
    </source>
</evidence>
<sequence length="540" mass="61701">MLFRFCNLCYQDIGVSIVNLRRYGKRVGTKRFKKDEVEKKKLTINNDEQIDLKTPIIVCKRPIFNFYKGQTYSKFEKIPIASSGWHHTKAKGDYFFVYPEHKLKSNEAIVESTFENYDLCSSLYKKLQELGFIKQLEIQERAIPNILNGQNTVLAAETGCGKTLAYLVPLIDQILNWKPSLQRSFNSPIGLIITPSRELAIQIGIEAKKLSKDLGISTKILTGGKTKKMALRLPLSDVDLVVASFGVISKLSTIGLYKLNCVKHIVLDEADALFHETFEEKLKVFMNRLKIGYQQTTDENGIPKNTQLTLASATMPQRMSEVLGDIVNVNSLVQIVTEKLHHVLVPQKFIRLGPSQKPYELLKYIKPKIKSREPIIIFSNKNTTCDWISMFLHENGINNVHLNGNMPLVVRQGKYKDFKNGKINILSTTNIGSRGLDTFMVRHILNYEFPLDTSDYIHRCGRVGRVGSHKDCKVINFISHYLEIEVAQKIERAFRRGRPIPIFNITMNNTKKDLEPVISSNDIFQNDIIEDIDEENSIPY</sequence>
<dbReference type="PROSITE" id="PS51192">
    <property type="entry name" value="HELICASE_ATP_BIND_1"/>
    <property type="match status" value="1"/>
</dbReference>
<protein>
    <submittedName>
        <fullName evidence="7">ATP-dependent RNA helicase DDX28 isoform X1</fullName>
    </submittedName>
</protein>
<evidence type="ECO:0000259" key="6">
    <source>
        <dbReference type="PROSITE" id="PS51194"/>
    </source>
</evidence>
<dbReference type="PROSITE" id="PS51194">
    <property type="entry name" value="HELICASE_CTER"/>
    <property type="match status" value="1"/>
</dbReference>
<dbReference type="InterPro" id="IPR027417">
    <property type="entry name" value="P-loop_NTPase"/>
</dbReference>
<evidence type="ECO:0000313" key="8">
    <source>
        <dbReference type="Proteomes" id="UP001607302"/>
    </source>
</evidence>
<keyword evidence="8" id="KW-1185">Reference proteome</keyword>
<evidence type="ECO:0000256" key="2">
    <source>
        <dbReference type="ARBA" id="ARBA00022801"/>
    </source>
</evidence>
<organism evidence="7 8">
    <name type="scientific">Vespula squamosa</name>
    <name type="common">Southern yellow jacket</name>
    <name type="synonym">Wasp</name>
    <dbReference type="NCBI Taxonomy" id="30214"/>
    <lineage>
        <taxon>Eukaryota</taxon>
        <taxon>Metazoa</taxon>
        <taxon>Ecdysozoa</taxon>
        <taxon>Arthropoda</taxon>
        <taxon>Hexapoda</taxon>
        <taxon>Insecta</taxon>
        <taxon>Pterygota</taxon>
        <taxon>Neoptera</taxon>
        <taxon>Endopterygota</taxon>
        <taxon>Hymenoptera</taxon>
        <taxon>Apocrita</taxon>
        <taxon>Aculeata</taxon>
        <taxon>Vespoidea</taxon>
        <taxon>Vespidae</taxon>
        <taxon>Vespinae</taxon>
        <taxon>Vespula</taxon>
    </lineage>
</organism>
<dbReference type="InterPro" id="IPR014001">
    <property type="entry name" value="Helicase_ATP-bd"/>
</dbReference>